<comment type="caution">
    <text evidence="1">The sequence shown here is derived from an EMBL/GenBank/DDBJ whole genome shotgun (WGS) entry which is preliminary data.</text>
</comment>
<reference evidence="1 2" key="1">
    <citation type="submission" date="2013-11" db="EMBL/GenBank/DDBJ databases">
        <title>The Genome Sequence of Phytophthora parasitica P1569.</title>
        <authorList>
            <consortium name="The Broad Institute Genomics Platform"/>
            <person name="Russ C."/>
            <person name="Tyler B."/>
            <person name="Panabieres F."/>
            <person name="Shan W."/>
            <person name="Tripathy S."/>
            <person name="Grunwald N."/>
            <person name="Machado M."/>
            <person name="Johnson C.S."/>
            <person name="Arredondo F."/>
            <person name="Hong C."/>
            <person name="Coffey M."/>
            <person name="Young S.K."/>
            <person name="Zeng Q."/>
            <person name="Gargeya S."/>
            <person name="Fitzgerald M."/>
            <person name="Abouelleil A."/>
            <person name="Alvarado L."/>
            <person name="Chapman S.B."/>
            <person name="Gainer-Dewar J."/>
            <person name="Goldberg J."/>
            <person name="Griggs A."/>
            <person name="Gujja S."/>
            <person name="Hansen M."/>
            <person name="Howarth C."/>
            <person name="Imamovic A."/>
            <person name="Ireland A."/>
            <person name="Larimer J."/>
            <person name="McCowan C."/>
            <person name="Murphy C."/>
            <person name="Pearson M."/>
            <person name="Poon T.W."/>
            <person name="Priest M."/>
            <person name="Roberts A."/>
            <person name="Saif S."/>
            <person name="Shea T."/>
            <person name="Sykes S."/>
            <person name="Wortman J."/>
            <person name="Nusbaum C."/>
            <person name="Birren B."/>
        </authorList>
    </citation>
    <scope>NUCLEOTIDE SEQUENCE [LARGE SCALE GENOMIC DNA]</scope>
    <source>
        <strain evidence="1 2">P1569</strain>
    </source>
</reference>
<sequence>GDILDLMELWAGLNARKKFIYRKPDSISTIASDYYPEDFENQIETLKQETISFREFAINDSRFENTKSINQLSVTMMATASPNQPSIQTALRHIVSSLSKFLCLLQALHLMLATPRPRSTFPNAQIAEYFYSPCRDQYDESVPEYFRCRCEKVRKQTSRNGFTKLMQHVHSEHPTFQEEMLADTTAQIGSVAHDARRTAMNHFGWLEWIVKANLPLMFCENAYTSLEPISVETLRALLEGVTRSVEAAVAAELPDAFGIMFDGWAHSSEHFVAVFAYYEGNGIAKSVLLSMAPVINEPDEDLSAHTHRDVLAEMLERDFGKDLSCCKYLVGDNCSMNRRLATIMQVPLVGCASHRLYRAVQQHLAQNEDDLAAVQALMAKLRTIKQSTKLRFKTTLWPAIRQDTHWGSTFSMVHRYFALLEFLDLDDEELMDLLPPPACNRRLKKLYADLKDFESVSKAFKEEREPTGRAGLGCVRVLKGNGARLTASKKWALRPFLQVDRAPDNNREEAETHSLVQRLEKRCRLGAREARYCLVGSIPATSNKVERFFSVARATLGHERNGLQPIALEMVLSCVKIPAFGMVLL</sequence>
<dbReference type="SUPFAM" id="SSF53098">
    <property type="entry name" value="Ribonuclease H-like"/>
    <property type="match status" value="1"/>
</dbReference>
<dbReference type="eggNOG" id="ENOG502SR8S">
    <property type="taxonomic scope" value="Eukaryota"/>
</dbReference>
<protein>
    <recommendedName>
        <fullName evidence="3">HAT C-terminal dimerisation domain-containing protein</fullName>
    </recommendedName>
</protein>
<organism evidence="1 2">
    <name type="scientific">Phytophthora nicotianae P1569</name>
    <dbReference type="NCBI Taxonomy" id="1317065"/>
    <lineage>
        <taxon>Eukaryota</taxon>
        <taxon>Sar</taxon>
        <taxon>Stramenopiles</taxon>
        <taxon>Oomycota</taxon>
        <taxon>Peronosporomycetes</taxon>
        <taxon>Peronosporales</taxon>
        <taxon>Peronosporaceae</taxon>
        <taxon>Phytophthora</taxon>
    </lineage>
</organism>
<feature type="non-terminal residue" evidence="1">
    <location>
        <position position="1"/>
    </location>
</feature>
<evidence type="ECO:0000313" key="1">
    <source>
        <dbReference type="EMBL" id="ETI49334.1"/>
    </source>
</evidence>
<keyword evidence="2" id="KW-1185">Reference proteome</keyword>
<dbReference type="Proteomes" id="UP000018721">
    <property type="component" value="Unassembled WGS sequence"/>
</dbReference>
<dbReference type="PANTHER" id="PTHR40866">
    <property type="entry name" value="BED-TYPE DOMAIN-CONTAINING PROTEIN"/>
    <property type="match status" value="1"/>
</dbReference>
<dbReference type="AlphaFoldDB" id="V9FD04"/>
<name>V9FD04_PHYNI</name>
<proteinExistence type="predicted"/>
<accession>V9FD04</accession>
<dbReference type="EMBL" id="ANIZ01001105">
    <property type="protein sequence ID" value="ETI49334.1"/>
    <property type="molecule type" value="Genomic_DNA"/>
</dbReference>
<evidence type="ECO:0008006" key="3">
    <source>
        <dbReference type="Google" id="ProtNLM"/>
    </source>
</evidence>
<evidence type="ECO:0000313" key="2">
    <source>
        <dbReference type="Proteomes" id="UP000018721"/>
    </source>
</evidence>
<dbReference type="InterPro" id="IPR012337">
    <property type="entry name" value="RNaseH-like_sf"/>
</dbReference>
<gene>
    <name evidence="1" type="ORF">F443_06773</name>
</gene>
<dbReference type="PANTHER" id="PTHR40866:SF1">
    <property type="entry name" value="BED-TYPE DOMAIN-CONTAINING PROTEIN"/>
    <property type="match status" value="1"/>
</dbReference>